<evidence type="ECO:0000259" key="12">
    <source>
        <dbReference type="PROSITE" id="PS50157"/>
    </source>
</evidence>
<comment type="subcellular location">
    <subcellularLocation>
        <location evidence="1">Nucleus</location>
    </subcellularLocation>
</comment>
<protein>
    <recommendedName>
        <fullName evidence="12">C2H2-type domain-containing protein</fullName>
    </recommendedName>
</protein>
<dbReference type="PANTHER" id="PTHR24399">
    <property type="entry name" value="ZINC FINGER AND BTB DOMAIN-CONTAINING"/>
    <property type="match status" value="1"/>
</dbReference>
<dbReference type="EnsemblMetazoa" id="CJA01035a.1">
    <property type="protein sequence ID" value="CJA01035a.1"/>
    <property type="gene ID" value="WBGene00120239"/>
</dbReference>
<dbReference type="Gene3D" id="3.30.160.60">
    <property type="entry name" value="Classic Zinc Finger"/>
    <property type="match status" value="5"/>
</dbReference>
<dbReference type="SMART" id="SM00355">
    <property type="entry name" value="ZnF_C2H2"/>
    <property type="match status" value="6"/>
</dbReference>
<evidence type="ECO:0000256" key="8">
    <source>
        <dbReference type="ARBA" id="ARBA00023163"/>
    </source>
</evidence>
<evidence type="ECO:0000256" key="6">
    <source>
        <dbReference type="ARBA" id="ARBA00023015"/>
    </source>
</evidence>
<dbReference type="FunFam" id="3.30.160.60:FF:001485">
    <property type="entry name" value="Krueppel-related zinc finger protein"/>
    <property type="match status" value="1"/>
</dbReference>
<dbReference type="PROSITE" id="PS50157">
    <property type="entry name" value="ZINC_FINGER_C2H2_2"/>
    <property type="match status" value="4"/>
</dbReference>
<dbReference type="PROSITE" id="PS00028">
    <property type="entry name" value="ZINC_FINGER_C2H2_1"/>
    <property type="match status" value="4"/>
</dbReference>
<sequence>MIGYPIVFRCCECTVEEQTMEHLEKHIWSRHLQAFPFKCAQCDFPAINSTSLREHFEQLHQQVTTIEFKRNLEDEKRFRKMIAESIAIEIEDNSQPTQQLTVLQPMAIPQGTTQIMLMPSTSSQYEAIVEHRGADEDDFGVLEDDENVEEMMDEEDEDFLDELGNPVFIGASDDPEYILEDEMAPPIRPTSYHMKYLRTRRMDKLIDNVVVNATQRSSPDSTTNQPNGALLLEGSSSRSDRKYSCDQCNKSFQYMSKLEEHRRIHMGVKPYSCPYCPRQFTQKGALKTHIRLHTGERPFACQWECGREFTSASARTHHEKTHSGERPYQCSVCGKAFTKNSHVLRHLKNIHNRDMLSRAALISASGQSGGDIGIPPVPDVTPRGKEAEVVHEIVEQIHEEKFAEPKNYGQIG</sequence>
<evidence type="ECO:0000256" key="3">
    <source>
        <dbReference type="ARBA" id="ARBA00022737"/>
    </source>
</evidence>
<dbReference type="Pfam" id="PF00096">
    <property type="entry name" value="zf-C2H2"/>
    <property type="match status" value="4"/>
</dbReference>
<keyword evidence="7" id="KW-0238">DNA-binding</keyword>
<feature type="region of interest" description="Disordered" evidence="11">
    <location>
        <begin position="213"/>
        <end position="242"/>
    </location>
</feature>
<evidence type="ECO:0000256" key="10">
    <source>
        <dbReference type="PROSITE-ProRule" id="PRU00042"/>
    </source>
</evidence>
<dbReference type="SUPFAM" id="SSF57667">
    <property type="entry name" value="beta-beta-alpha zinc fingers"/>
    <property type="match status" value="2"/>
</dbReference>
<keyword evidence="4 10" id="KW-0863">Zinc-finger</keyword>
<name>A0A8R1HKG1_CAEJA</name>
<evidence type="ECO:0000256" key="5">
    <source>
        <dbReference type="ARBA" id="ARBA00022833"/>
    </source>
</evidence>
<dbReference type="GO" id="GO:0001227">
    <property type="term" value="F:DNA-binding transcription repressor activity, RNA polymerase II-specific"/>
    <property type="evidence" value="ECO:0007669"/>
    <property type="project" value="TreeGrafter"/>
</dbReference>
<feature type="domain" description="C2H2-type" evidence="12">
    <location>
        <begin position="271"/>
        <end position="298"/>
    </location>
</feature>
<reference evidence="13" key="2">
    <citation type="submission" date="2022-06" db="UniProtKB">
        <authorList>
            <consortium name="EnsemblMetazoa"/>
        </authorList>
    </citation>
    <scope>IDENTIFICATION</scope>
    <source>
        <strain evidence="13">DF5081</strain>
    </source>
</reference>
<dbReference type="InterPro" id="IPR036236">
    <property type="entry name" value="Znf_C2H2_sf"/>
</dbReference>
<evidence type="ECO:0000256" key="4">
    <source>
        <dbReference type="ARBA" id="ARBA00022771"/>
    </source>
</evidence>
<evidence type="ECO:0000256" key="9">
    <source>
        <dbReference type="ARBA" id="ARBA00023242"/>
    </source>
</evidence>
<dbReference type="GO" id="GO:0000978">
    <property type="term" value="F:RNA polymerase II cis-regulatory region sequence-specific DNA binding"/>
    <property type="evidence" value="ECO:0007669"/>
    <property type="project" value="TreeGrafter"/>
</dbReference>
<organism evidence="13 14">
    <name type="scientific">Caenorhabditis japonica</name>
    <dbReference type="NCBI Taxonomy" id="281687"/>
    <lineage>
        <taxon>Eukaryota</taxon>
        <taxon>Metazoa</taxon>
        <taxon>Ecdysozoa</taxon>
        <taxon>Nematoda</taxon>
        <taxon>Chromadorea</taxon>
        <taxon>Rhabditida</taxon>
        <taxon>Rhabditina</taxon>
        <taxon>Rhabditomorpha</taxon>
        <taxon>Rhabditoidea</taxon>
        <taxon>Rhabditidae</taxon>
        <taxon>Peloderinae</taxon>
        <taxon>Caenorhabditis</taxon>
    </lineage>
</organism>
<dbReference type="FunFam" id="3.30.160.60:FF:001498">
    <property type="entry name" value="Zinc finger protein 404"/>
    <property type="match status" value="1"/>
</dbReference>
<dbReference type="InterPro" id="IPR013087">
    <property type="entry name" value="Znf_C2H2_type"/>
</dbReference>
<keyword evidence="9" id="KW-0539">Nucleus</keyword>
<accession>A0A8R1HKG1</accession>
<dbReference type="Proteomes" id="UP000005237">
    <property type="component" value="Unassembled WGS sequence"/>
</dbReference>
<feature type="domain" description="C2H2-type" evidence="12">
    <location>
        <begin position="328"/>
        <end position="356"/>
    </location>
</feature>
<dbReference type="FunFam" id="3.30.160.60:FF:000295">
    <property type="entry name" value="zinc finger protein 19"/>
    <property type="match status" value="1"/>
</dbReference>
<evidence type="ECO:0000256" key="7">
    <source>
        <dbReference type="ARBA" id="ARBA00023125"/>
    </source>
</evidence>
<feature type="domain" description="C2H2-type" evidence="12">
    <location>
        <begin position="243"/>
        <end position="270"/>
    </location>
</feature>
<dbReference type="GO" id="GO:0005654">
    <property type="term" value="C:nucleoplasm"/>
    <property type="evidence" value="ECO:0007669"/>
    <property type="project" value="TreeGrafter"/>
</dbReference>
<dbReference type="GO" id="GO:0008270">
    <property type="term" value="F:zinc ion binding"/>
    <property type="evidence" value="ECO:0007669"/>
    <property type="project" value="UniProtKB-KW"/>
</dbReference>
<dbReference type="AlphaFoldDB" id="A0A8R1HKG1"/>
<keyword evidence="6" id="KW-0805">Transcription regulation</keyword>
<evidence type="ECO:0000256" key="2">
    <source>
        <dbReference type="ARBA" id="ARBA00022723"/>
    </source>
</evidence>
<proteinExistence type="predicted"/>
<evidence type="ECO:0000256" key="11">
    <source>
        <dbReference type="SAM" id="MobiDB-lite"/>
    </source>
</evidence>
<keyword evidence="8" id="KW-0804">Transcription</keyword>
<reference evidence="14" key="1">
    <citation type="submission" date="2010-08" db="EMBL/GenBank/DDBJ databases">
        <authorList>
            <consortium name="Caenorhabditis japonica Sequencing Consortium"/>
            <person name="Wilson R.K."/>
        </authorList>
    </citation>
    <scope>NUCLEOTIDE SEQUENCE [LARGE SCALE GENOMIC DNA]</scope>
    <source>
        <strain evidence="14">DF5081</strain>
    </source>
</reference>
<feature type="domain" description="C2H2-type" evidence="12">
    <location>
        <begin position="299"/>
        <end position="327"/>
    </location>
</feature>
<keyword evidence="3" id="KW-0677">Repeat</keyword>
<feature type="compositionally biased region" description="Polar residues" evidence="11">
    <location>
        <begin position="213"/>
        <end position="227"/>
    </location>
</feature>
<keyword evidence="5" id="KW-0862">Zinc</keyword>
<keyword evidence="2" id="KW-0479">Metal-binding</keyword>
<evidence type="ECO:0000313" key="13">
    <source>
        <dbReference type="EnsemblMetazoa" id="CJA01035a.1"/>
    </source>
</evidence>
<dbReference type="PANTHER" id="PTHR24399:SF23">
    <property type="entry name" value="C2H2-TYPE DOMAIN-CONTAINING PROTEIN"/>
    <property type="match status" value="1"/>
</dbReference>
<evidence type="ECO:0000313" key="14">
    <source>
        <dbReference type="Proteomes" id="UP000005237"/>
    </source>
</evidence>
<keyword evidence="14" id="KW-1185">Reference proteome</keyword>
<evidence type="ECO:0000256" key="1">
    <source>
        <dbReference type="ARBA" id="ARBA00004123"/>
    </source>
</evidence>